<evidence type="ECO:0000256" key="2">
    <source>
        <dbReference type="SAM" id="Phobius"/>
    </source>
</evidence>
<feature type="region of interest" description="Disordered" evidence="1">
    <location>
        <begin position="194"/>
        <end position="228"/>
    </location>
</feature>
<feature type="transmembrane region" description="Helical" evidence="2">
    <location>
        <begin position="111"/>
        <end position="131"/>
    </location>
</feature>
<organism evidence="3 4">
    <name type="scientific">Nitrosopumilus ureiphilus</name>
    <dbReference type="NCBI Taxonomy" id="1470067"/>
    <lineage>
        <taxon>Archaea</taxon>
        <taxon>Nitrososphaerota</taxon>
        <taxon>Nitrososphaeria</taxon>
        <taxon>Nitrosopumilales</taxon>
        <taxon>Nitrosopumilaceae</taxon>
        <taxon>Nitrosopumilus</taxon>
    </lineage>
</organism>
<protein>
    <submittedName>
        <fullName evidence="3">Uncharacterized protein</fullName>
    </submittedName>
</protein>
<gene>
    <name evidence="3" type="ORF">C5F50_08525</name>
</gene>
<keyword evidence="4" id="KW-1185">Reference proteome</keyword>
<reference evidence="3 4" key="1">
    <citation type="submission" date="2018-02" db="EMBL/GenBank/DDBJ databases">
        <title>Complete genome of Nitrosopumilus ureaphilus PS0.</title>
        <authorList>
            <person name="Qin W."/>
            <person name="Zheng Y."/>
            <person name="Stahl D.A."/>
        </authorList>
    </citation>
    <scope>NUCLEOTIDE SEQUENCE [LARGE SCALE GENOMIC DNA]</scope>
    <source>
        <strain evidence="3 4">PS0</strain>
    </source>
</reference>
<evidence type="ECO:0000313" key="3">
    <source>
        <dbReference type="EMBL" id="QLH07111.1"/>
    </source>
</evidence>
<name>A0A7D5M6F0_9ARCH</name>
<keyword evidence="2" id="KW-0812">Transmembrane</keyword>
<dbReference type="GeneID" id="56068139"/>
<keyword evidence="2" id="KW-1133">Transmembrane helix</keyword>
<proteinExistence type="predicted"/>
<feature type="region of interest" description="Disordered" evidence="1">
    <location>
        <begin position="133"/>
        <end position="159"/>
    </location>
</feature>
<accession>A0A7D5M6F0</accession>
<feature type="compositionally biased region" description="Basic and acidic residues" evidence="1">
    <location>
        <begin position="136"/>
        <end position="152"/>
    </location>
</feature>
<evidence type="ECO:0000313" key="4">
    <source>
        <dbReference type="Proteomes" id="UP000509478"/>
    </source>
</evidence>
<dbReference type="RefSeq" id="WP_179370975.1">
    <property type="nucleotide sequence ID" value="NZ_CP026995.1"/>
</dbReference>
<dbReference type="Proteomes" id="UP000509478">
    <property type="component" value="Chromosome"/>
</dbReference>
<keyword evidence="2" id="KW-0472">Membrane</keyword>
<dbReference type="EMBL" id="CP026995">
    <property type="protein sequence ID" value="QLH07111.1"/>
    <property type="molecule type" value="Genomic_DNA"/>
</dbReference>
<evidence type="ECO:0000256" key="1">
    <source>
        <dbReference type="SAM" id="MobiDB-lite"/>
    </source>
</evidence>
<dbReference type="KEGG" id="nue:C5F50_08525"/>
<dbReference type="AlphaFoldDB" id="A0A7D5M6F0"/>
<feature type="compositionally biased region" description="Basic and acidic residues" evidence="1">
    <location>
        <begin position="194"/>
        <end position="216"/>
    </location>
</feature>
<sequence length="228" mass="25426">MKSQISQYCVLFAIVSVIILQPAYAQENYPSKTTELQNNNNGTQLCFTDVSEAVNFVKDSTDIIDNSIKIAKDLEQCKEEFAKTKSSNDPSDISSSVGRAGSSFSDIGGSAAAILGLTSIVVALGLSGVAMSKSNKKGDGSHVPDEDKKPDDATDSLSAETRIEKITEEIGELNEKIRLEYMKRFKDGERYGYRKGYRDGARDRNEKRYRNRERFGRNNFRMQGEDEF</sequence>